<dbReference type="EMBL" id="AMYD01000472">
    <property type="protein sequence ID" value="EQB57549.1"/>
    <property type="molecule type" value="Genomic_DNA"/>
</dbReference>
<comment type="caution">
    <text evidence="2">The sequence shown here is derived from an EMBL/GenBank/DDBJ whole genome shotgun (WGS) entry which is preliminary data.</text>
</comment>
<dbReference type="Pfam" id="PF13087">
    <property type="entry name" value="AAA_12"/>
    <property type="match status" value="1"/>
</dbReference>
<dbReference type="STRING" id="1237896.T0KZE2"/>
<evidence type="ECO:0000313" key="3">
    <source>
        <dbReference type="Proteomes" id="UP000015530"/>
    </source>
</evidence>
<sequence>MEGLIAERLRQPIEKLNERDAELRSGIMTCMEKEDYFMFCADSIYSLAYEIVSSTQVVVGTPAAICASPVFPQLFRADICVHEDAGSSSEVDTMCLIAEQEPLACFLVGDPDQQESAFFSKRASGDAGFKAMKESNPFASQLQTSLLQRMVASFMIPHDEYLCADHRSNGLVGDVVSKVFYGNRITAVQKNPSPSPTQTLFRDLVAQRYGQELSGFAIMINVEDSKEISSAEGYYNPKHIDEGCQLLQTILKPLRGRSLRNDTNSNHQYSAGVVTPYNSSVTEWEKAFQDEGIRHVEAHTPDTMPERDLVMVDLVRSDDSGNTGDMSLLISTLSRANSCMIVVVNTNTLRKTYTPWLARVVNYFEDKKRFIEVQ</sequence>
<dbReference type="PANTHER" id="PTHR10887">
    <property type="entry name" value="DNA2/NAM7 HELICASE FAMILY"/>
    <property type="match status" value="1"/>
</dbReference>
<reference evidence="3" key="1">
    <citation type="journal article" date="2013" name="Mol. Plant Microbe Interact.">
        <title>Global aspects of pacC regulation of pathogenicity genes in Colletotrichum gloeosporioides as revealed by transcriptome analysis.</title>
        <authorList>
            <person name="Alkan N."/>
            <person name="Meng X."/>
            <person name="Friedlander G."/>
            <person name="Reuveni E."/>
            <person name="Sukno S."/>
            <person name="Sherman A."/>
            <person name="Thon M."/>
            <person name="Fluhr R."/>
            <person name="Prusky D."/>
        </authorList>
    </citation>
    <scope>NUCLEOTIDE SEQUENCE [LARGE SCALE GENOMIC DNA]</scope>
    <source>
        <strain evidence="3">Cg-14</strain>
    </source>
</reference>
<organism evidence="2 3">
    <name type="scientific">Colletotrichum gloeosporioides (strain Cg-14)</name>
    <name type="common">Anthracnose fungus</name>
    <name type="synonym">Glomerella cingulata</name>
    <dbReference type="NCBI Taxonomy" id="1237896"/>
    <lineage>
        <taxon>Eukaryota</taxon>
        <taxon>Fungi</taxon>
        <taxon>Dikarya</taxon>
        <taxon>Ascomycota</taxon>
        <taxon>Pezizomycotina</taxon>
        <taxon>Sordariomycetes</taxon>
        <taxon>Hypocreomycetidae</taxon>
        <taxon>Glomerellales</taxon>
        <taxon>Glomerellaceae</taxon>
        <taxon>Colletotrichum</taxon>
        <taxon>Colletotrichum gloeosporioides species complex</taxon>
    </lineage>
</organism>
<dbReference type="PANTHER" id="PTHR10887:SF495">
    <property type="entry name" value="HELICASE SENATAXIN ISOFORM X1-RELATED"/>
    <property type="match status" value="1"/>
</dbReference>
<dbReference type="Gene3D" id="3.40.50.300">
    <property type="entry name" value="P-loop containing nucleotide triphosphate hydrolases"/>
    <property type="match status" value="2"/>
</dbReference>
<dbReference type="InterPro" id="IPR027417">
    <property type="entry name" value="P-loop_NTPase"/>
</dbReference>
<dbReference type="Proteomes" id="UP000015530">
    <property type="component" value="Unassembled WGS sequence"/>
</dbReference>
<dbReference type="InterPro" id="IPR041679">
    <property type="entry name" value="DNA2/NAM7-like_C"/>
</dbReference>
<name>T0KZE2_COLGC</name>
<proteinExistence type="predicted"/>
<dbReference type="HOGENOM" id="CLU_739685_0_0_1"/>
<gene>
    <name evidence="2" type="ORF">CGLO_02306</name>
</gene>
<accession>T0KZE2</accession>
<dbReference type="AlphaFoldDB" id="T0KZE2"/>
<protein>
    <recommendedName>
        <fullName evidence="1">DNA2/NAM7 helicase-like C-terminal domain-containing protein</fullName>
    </recommendedName>
</protein>
<evidence type="ECO:0000313" key="2">
    <source>
        <dbReference type="EMBL" id="EQB57549.1"/>
    </source>
</evidence>
<evidence type="ECO:0000259" key="1">
    <source>
        <dbReference type="Pfam" id="PF13087"/>
    </source>
</evidence>
<dbReference type="SUPFAM" id="SSF52540">
    <property type="entry name" value="P-loop containing nucleoside triphosphate hydrolases"/>
    <property type="match status" value="1"/>
</dbReference>
<dbReference type="OrthoDB" id="4762097at2759"/>
<dbReference type="OMA" id="DICVHED"/>
<dbReference type="InterPro" id="IPR045055">
    <property type="entry name" value="DNA2/NAM7-like"/>
</dbReference>
<feature type="domain" description="DNA2/NAM7 helicase-like C-terminal" evidence="1">
    <location>
        <begin position="142"/>
        <end position="346"/>
    </location>
</feature>